<dbReference type="GO" id="GO:0016485">
    <property type="term" value="P:protein processing"/>
    <property type="evidence" value="ECO:0007669"/>
    <property type="project" value="TreeGrafter"/>
</dbReference>
<dbReference type="GO" id="GO:0005886">
    <property type="term" value="C:plasma membrane"/>
    <property type="evidence" value="ECO:0007669"/>
    <property type="project" value="TreeGrafter"/>
</dbReference>
<protein>
    <recommendedName>
        <fullName evidence="2">Peptidase M13 N-terminal domain-containing protein</fullName>
    </recommendedName>
</protein>
<dbReference type="OrthoDB" id="6475849at2759"/>
<dbReference type="EMBL" id="OC923916">
    <property type="protein sequence ID" value="CAD7655161.1"/>
    <property type="molecule type" value="Genomic_DNA"/>
</dbReference>
<reference evidence="3" key="1">
    <citation type="submission" date="2020-11" db="EMBL/GenBank/DDBJ databases">
        <authorList>
            <person name="Tran Van P."/>
        </authorList>
    </citation>
    <scope>NUCLEOTIDE SEQUENCE</scope>
</reference>
<evidence type="ECO:0000256" key="1">
    <source>
        <dbReference type="ARBA" id="ARBA00007357"/>
    </source>
</evidence>
<dbReference type="Proteomes" id="UP000728032">
    <property type="component" value="Unassembled WGS sequence"/>
</dbReference>
<dbReference type="GO" id="GO:0004222">
    <property type="term" value="F:metalloendopeptidase activity"/>
    <property type="evidence" value="ECO:0007669"/>
    <property type="project" value="InterPro"/>
</dbReference>
<organism evidence="3">
    <name type="scientific">Oppiella nova</name>
    <dbReference type="NCBI Taxonomy" id="334625"/>
    <lineage>
        <taxon>Eukaryota</taxon>
        <taxon>Metazoa</taxon>
        <taxon>Ecdysozoa</taxon>
        <taxon>Arthropoda</taxon>
        <taxon>Chelicerata</taxon>
        <taxon>Arachnida</taxon>
        <taxon>Acari</taxon>
        <taxon>Acariformes</taxon>
        <taxon>Sarcoptiformes</taxon>
        <taxon>Oribatida</taxon>
        <taxon>Brachypylina</taxon>
        <taxon>Oppioidea</taxon>
        <taxon>Oppiidae</taxon>
        <taxon>Oppiella</taxon>
    </lineage>
</organism>
<dbReference type="PANTHER" id="PTHR11733:SF167">
    <property type="entry name" value="FI17812P1-RELATED"/>
    <property type="match status" value="1"/>
</dbReference>
<dbReference type="PROSITE" id="PS51885">
    <property type="entry name" value="NEPRILYSIN"/>
    <property type="match status" value="1"/>
</dbReference>
<dbReference type="AlphaFoldDB" id="A0A7R9QR19"/>
<dbReference type="InterPro" id="IPR008753">
    <property type="entry name" value="Peptidase_M13_N"/>
</dbReference>
<sequence>MKPRVIANYMGWNFVRKLGSYTDKRFRDIELKFNQHFNKQETGVDLRFRDIELKFNQHFNKQETGVDLRGTCMDSISSQLPYAVSRLYIDKHFTQNDKQEASNLVNDVKKAYYELIEEYDWLDENIKNKYLTKLNATTFNVGYPDWILNNTDLDNYYKLIQRVNLKKSFEAMIYLQTNSVARNMRSIRQPVDTIYE</sequence>
<dbReference type="InterPro" id="IPR000718">
    <property type="entry name" value="Peptidase_M13"/>
</dbReference>
<dbReference type="InterPro" id="IPR042089">
    <property type="entry name" value="Peptidase_M13_dom_2"/>
</dbReference>
<accession>A0A7R9QR19</accession>
<dbReference type="PANTHER" id="PTHR11733">
    <property type="entry name" value="ZINC METALLOPROTEASE FAMILY M13 NEPRILYSIN-RELATED"/>
    <property type="match status" value="1"/>
</dbReference>
<evidence type="ECO:0000313" key="3">
    <source>
        <dbReference type="EMBL" id="CAD7655161.1"/>
    </source>
</evidence>
<keyword evidence="4" id="KW-1185">Reference proteome</keyword>
<comment type="similarity">
    <text evidence="1">Belongs to the peptidase M13 family.</text>
</comment>
<gene>
    <name evidence="3" type="ORF">ONB1V03_LOCUS11806</name>
</gene>
<proteinExistence type="inferred from homology"/>
<dbReference type="EMBL" id="CAJPVJ010009091">
    <property type="protein sequence ID" value="CAG2172348.1"/>
    <property type="molecule type" value="Genomic_DNA"/>
</dbReference>
<dbReference type="SUPFAM" id="SSF55486">
    <property type="entry name" value="Metalloproteases ('zincins'), catalytic domain"/>
    <property type="match status" value="1"/>
</dbReference>
<dbReference type="Pfam" id="PF05649">
    <property type="entry name" value="Peptidase_M13_N"/>
    <property type="match status" value="1"/>
</dbReference>
<dbReference type="Gene3D" id="1.10.1380.10">
    <property type="entry name" value="Neutral endopeptidase , domain2"/>
    <property type="match status" value="1"/>
</dbReference>
<evidence type="ECO:0000259" key="2">
    <source>
        <dbReference type="Pfam" id="PF05649"/>
    </source>
</evidence>
<feature type="domain" description="Peptidase M13 N-terminal" evidence="2">
    <location>
        <begin position="3"/>
        <end position="144"/>
    </location>
</feature>
<name>A0A7R9QR19_9ACAR</name>
<evidence type="ECO:0000313" key="4">
    <source>
        <dbReference type="Proteomes" id="UP000728032"/>
    </source>
</evidence>